<dbReference type="GO" id="GO:0003700">
    <property type="term" value="F:DNA-binding transcription factor activity"/>
    <property type="evidence" value="ECO:0007669"/>
    <property type="project" value="TreeGrafter"/>
</dbReference>
<keyword evidence="1" id="KW-0238">DNA-binding</keyword>
<dbReference type="SUPFAM" id="SSF47413">
    <property type="entry name" value="lambda repressor-like DNA-binding domains"/>
    <property type="match status" value="1"/>
</dbReference>
<reference evidence="3 4" key="1">
    <citation type="journal article" date="2015" name="Genome Announc.">
        <title>Expanding the biotechnology potential of lactobacilli through comparative genomics of 213 strains and associated genera.</title>
        <authorList>
            <person name="Sun Z."/>
            <person name="Harris H.M."/>
            <person name="McCann A."/>
            <person name="Guo C."/>
            <person name="Argimon S."/>
            <person name="Zhang W."/>
            <person name="Yang X."/>
            <person name="Jeffery I.B."/>
            <person name="Cooney J.C."/>
            <person name="Kagawa T.F."/>
            <person name="Liu W."/>
            <person name="Song Y."/>
            <person name="Salvetti E."/>
            <person name="Wrobel A."/>
            <person name="Rasinkangas P."/>
            <person name="Parkhill J."/>
            <person name="Rea M.C."/>
            <person name="O'Sullivan O."/>
            <person name="Ritari J."/>
            <person name="Douillard F.P."/>
            <person name="Paul Ross R."/>
            <person name="Yang R."/>
            <person name="Briner A.E."/>
            <person name="Felis G.E."/>
            <person name="de Vos W.M."/>
            <person name="Barrangou R."/>
            <person name="Klaenhammer T.R."/>
            <person name="Caufield P.W."/>
            <person name="Cui Y."/>
            <person name="Zhang H."/>
            <person name="O'Toole P.W."/>
        </authorList>
    </citation>
    <scope>NUCLEOTIDE SEQUENCE [LARGE SCALE GENOMIC DNA]</scope>
    <source>
        <strain evidence="3 4">DSM 22698</strain>
    </source>
</reference>
<dbReference type="Proteomes" id="UP000051789">
    <property type="component" value="Unassembled WGS sequence"/>
</dbReference>
<dbReference type="OrthoDB" id="2286125at2"/>
<dbReference type="AlphaFoldDB" id="A0A0R2CF05"/>
<evidence type="ECO:0000256" key="1">
    <source>
        <dbReference type="ARBA" id="ARBA00023125"/>
    </source>
</evidence>
<dbReference type="InterPro" id="IPR010982">
    <property type="entry name" value="Lambda_DNA-bd_dom_sf"/>
</dbReference>
<feature type="domain" description="HTH cro/C1-type" evidence="2">
    <location>
        <begin position="10"/>
        <end position="64"/>
    </location>
</feature>
<name>A0A0R2CF05_9LACO</name>
<proteinExistence type="predicted"/>
<dbReference type="Gene3D" id="1.10.260.40">
    <property type="entry name" value="lambda repressor-like DNA-binding domains"/>
    <property type="match status" value="1"/>
</dbReference>
<dbReference type="InterPro" id="IPR001387">
    <property type="entry name" value="Cro/C1-type_HTH"/>
</dbReference>
<evidence type="ECO:0000313" key="3">
    <source>
        <dbReference type="EMBL" id="KRM87001.1"/>
    </source>
</evidence>
<dbReference type="RefSeq" id="WP_054750659.1">
    <property type="nucleotide sequence ID" value="NZ_AYZK01000004.1"/>
</dbReference>
<gene>
    <name evidence="3" type="ORF">FD19_GL001585</name>
</gene>
<dbReference type="PATRIC" id="fig|1423810.4.peg.1632"/>
<keyword evidence="4" id="KW-1185">Reference proteome</keyword>
<protein>
    <recommendedName>
        <fullName evidence="2">HTH cro/C1-type domain-containing protein</fullName>
    </recommendedName>
</protein>
<comment type="caution">
    <text evidence="3">The sequence shown here is derived from an EMBL/GenBank/DDBJ whole genome shotgun (WGS) entry which is preliminary data.</text>
</comment>
<dbReference type="PROSITE" id="PS50943">
    <property type="entry name" value="HTH_CROC1"/>
    <property type="match status" value="1"/>
</dbReference>
<dbReference type="PANTHER" id="PTHR46797">
    <property type="entry name" value="HTH-TYPE TRANSCRIPTIONAL REGULATOR"/>
    <property type="match status" value="1"/>
</dbReference>
<dbReference type="STRING" id="1423810.FD19_GL001585"/>
<dbReference type="PANTHER" id="PTHR46797:SF1">
    <property type="entry name" value="METHYLPHOSPHONATE SYNTHASE"/>
    <property type="match status" value="1"/>
</dbReference>
<accession>A0A0R2CF05</accession>
<evidence type="ECO:0000313" key="4">
    <source>
        <dbReference type="Proteomes" id="UP000051789"/>
    </source>
</evidence>
<dbReference type="CDD" id="cd00093">
    <property type="entry name" value="HTH_XRE"/>
    <property type="match status" value="1"/>
</dbReference>
<dbReference type="GO" id="GO:0003677">
    <property type="term" value="F:DNA binding"/>
    <property type="evidence" value="ECO:0007669"/>
    <property type="project" value="UniProtKB-KW"/>
</dbReference>
<dbReference type="EMBL" id="AYZK01000004">
    <property type="protein sequence ID" value="KRM87001.1"/>
    <property type="molecule type" value="Genomic_DNA"/>
</dbReference>
<organism evidence="3 4">
    <name type="scientific">Lacticaseibacillus thailandensis DSM 22698 = JCM 13996</name>
    <dbReference type="NCBI Taxonomy" id="1423810"/>
    <lineage>
        <taxon>Bacteria</taxon>
        <taxon>Bacillati</taxon>
        <taxon>Bacillota</taxon>
        <taxon>Bacilli</taxon>
        <taxon>Lactobacillales</taxon>
        <taxon>Lactobacillaceae</taxon>
        <taxon>Lacticaseibacillus</taxon>
    </lineage>
</organism>
<dbReference type="SMART" id="SM00530">
    <property type="entry name" value="HTH_XRE"/>
    <property type="match status" value="2"/>
</dbReference>
<sequence length="632" mass="71818">MEQTSWGHFMRRFRKDRGMSLAEAVKGAHCAPSTLSRFERDEADISINSMKQIMANLVMNTWDFREHVTDNAEYFTDNKLYYFMSGKTDRLRQLAAAYSAQHSEQRPMPAVAYTKLIYRLAIEPATPIRRLQRDQEQLLAQLLQPFQGWNIAQRFAIYVALRFASHELLSVMSIRLSRFALAYDDDSIQSYSVTMEDLSILLVHLVARHEIDLAHQVAAALEHTHTTLVRNGENFDLKGHIMGEAAPYQFAKAVLAWREEPTAITSAHVRDVIHDIRNTGMDYITQYYQECWDTIQSGVTSWHDVTLNAPTIPPAPLHAWAFTADNLRQVRNILGLDLGEVAVDWTSATQSRFEKGQTQLGFKASLKLLNALLLDYKFLFGVMFDSPETALSKRIEQTHGPDFTQRVKVALAREIAALPKTPRNLYLMQYGVLGRHAIGQLTWHGKTFAEACAIMGAKQYADATVAGILATRWIRVSDVHRMLNTLGLLDKEQYVQVWRHVLSHTRIDSRSDGAFGAVATQGVIIYYQATDVVRLRQLWGFLTQMTEIFQPTLIPSVTGTEMVCRLFMYPEQADTTIAALYRAQQAMHNLMPTPAEQAVLPPDAFTVCIYYLDVFKHWRATAVLPGSTRPER</sequence>
<dbReference type="GO" id="GO:0005829">
    <property type="term" value="C:cytosol"/>
    <property type="evidence" value="ECO:0007669"/>
    <property type="project" value="TreeGrafter"/>
</dbReference>
<evidence type="ECO:0000259" key="2">
    <source>
        <dbReference type="PROSITE" id="PS50943"/>
    </source>
</evidence>
<dbReference type="InterPro" id="IPR050807">
    <property type="entry name" value="TransReg_Diox_bact_type"/>
</dbReference>